<dbReference type="AlphaFoldDB" id="A0A1I6QEB2"/>
<dbReference type="RefSeq" id="WP_092419013.1">
    <property type="nucleotide sequence ID" value="NZ_FNCL01000001.1"/>
</dbReference>
<keyword evidence="1" id="KW-0677">Repeat</keyword>
<dbReference type="InterPro" id="IPR003593">
    <property type="entry name" value="AAA+_ATPase"/>
</dbReference>
<feature type="domain" description="ABC transporter" evidence="4">
    <location>
        <begin position="1"/>
        <end position="222"/>
    </location>
</feature>
<protein>
    <submittedName>
        <fullName evidence="5">ATPase components of ABC transporters with duplicated ATPase domains</fullName>
    </submittedName>
</protein>
<dbReference type="EMBL" id="FOZW01000002">
    <property type="protein sequence ID" value="SFS50806.1"/>
    <property type="molecule type" value="Genomic_DNA"/>
</dbReference>
<dbReference type="InterPro" id="IPR003439">
    <property type="entry name" value="ABC_transporter-like_ATP-bd"/>
</dbReference>
<evidence type="ECO:0000313" key="5">
    <source>
        <dbReference type="EMBL" id="SFS50806.1"/>
    </source>
</evidence>
<dbReference type="Pfam" id="PF00005">
    <property type="entry name" value="ABC_tran"/>
    <property type="match status" value="2"/>
</dbReference>
<evidence type="ECO:0000259" key="4">
    <source>
        <dbReference type="PROSITE" id="PS50893"/>
    </source>
</evidence>
<dbReference type="PANTHER" id="PTHR19211">
    <property type="entry name" value="ATP-BINDING TRANSPORT PROTEIN-RELATED"/>
    <property type="match status" value="1"/>
</dbReference>
<gene>
    <name evidence="5" type="ORF">SAMN04488050_10220</name>
</gene>
<dbReference type="SMART" id="SM00382">
    <property type="entry name" value="AAA"/>
    <property type="match status" value="2"/>
</dbReference>
<dbReference type="Gene3D" id="3.40.50.300">
    <property type="entry name" value="P-loop containing nucleotide triphosphate hydrolases"/>
    <property type="match status" value="2"/>
</dbReference>
<dbReference type="InterPro" id="IPR050611">
    <property type="entry name" value="ABCF"/>
</dbReference>
<dbReference type="GO" id="GO:0016887">
    <property type="term" value="F:ATP hydrolysis activity"/>
    <property type="evidence" value="ECO:0007669"/>
    <property type="project" value="InterPro"/>
</dbReference>
<dbReference type="Proteomes" id="UP000199392">
    <property type="component" value="Unassembled WGS sequence"/>
</dbReference>
<dbReference type="SUPFAM" id="SSF52540">
    <property type="entry name" value="P-loop containing nucleoside triphosphate hydrolases"/>
    <property type="match status" value="2"/>
</dbReference>
<name>A0A1I6QEB2_9RHOB</name>
<dbReference type="InterPro" id="IPR027417">
    <property type="entry name" value="P-loop_NTPase"/>
</dbReference>
<dbReference type="OrthoDB" id="9808609at2"/>
<keyword evidence="2" id="KW-0547">Nucleotide-binding</keyword>
<dbReference type="STRING" id="311180.SAMN04488050_10220"/>
<proteinExistence type="predicted"/>
<keyword evidence="6" id="KW-1185">Reference proteome</keyword>
<dbReference type="GO" id="GO:0005524">
    <property type="term" value="F:ATP binding"/>
    <property type="evidence" value="ECO:0007669"/>
    <property type="project" value="UniProtKB-KW"/>
</dbReference>
<feature type="domain" description="ABC transporter" evidence="4">
    <location>
        <begin position="297"/>
        <end position="503"/>
    </location>
</feature>
<evidence type="ECO:0000313" key="6">
    <source>
        <dbReference type="Proteomes" id="UP000199392"/>
    </source>
</evidence>
<evidence type="ECO:0000256" key="1">
    <source>
        <dbReference type="ARBA" id="ARBA00022737"/>
    </source>
</evidence>
<dbReference type="InterPro" id="IPR017871">
    <property type="entry name" value="ABC_transporter-like_CS"/>
</dbReference>
<evidence type="ECO:0000256" key="2">
    <source>
        <dbReference type="ARBA" id="ARBA00022741"/>
    </source>
</evidence>
<dbReference type="PROSITE" id="PS00211">
    <property type="entry name" value="ABC_TRANSPORTER_1"/>
    <property type="match status" value="1"/>
</dbReference>
<organism evidence="5 6">
    <name type="scientific">Alloyangia pacifica</name>
    <dbReference type="NCBI Taxonomy" id="311180"/>
    <lineage>
        <taxon>Bacteria</taxon>
        <taxon>Pseudomonadati</taxon>
        <taxon>Pseudomonadota</taxon>
        <taxon>Alphaproteobacteria</taxon>
        <taxon>Rhodobacterales</taxon>
        <taxon>Roseobacteraceae</taxon>
        <taxon>Alloyangia</taxon>
    </lineage>
</organism>
<keyword evidence="3" id="KW-0067">ATP-binding</keyword>
<dbReference type="PANTHER" id="PTHR19211:SF14">
    <property type="entry name" value="ATP-BINDING CASSETTE SUB-FAMILY F MEMBER 1"/>
    <property type="match status" value="1"/>
</dbReference>
<accession>A0A1I6QEB2</accession>
<dbReference type="PROSITE" id="PS50893">
    <property type="entry name" value="ABC_TRANSPORTER_2"/>
    <property type="match status" value="2"/>
</dbReference>
<sequence>MSLLTLKSLSLTLGAPLFEGLDLTLNPGDRLGLVAANGRGKSSLMRLIAEGGAPTSGEIATARGLKVALLEQQVPGALLGQSVRTAACARLDPEMVDYESWRAEIALDDLGVSEELRDRPLGALSGGWQRLVLLAGLAVTEPDLLLLDEPTNHLDLARIGQLQDWLAALPARCGIIVTSHDRAFLDAATNRTLFLRPGGSRDFALPYSQARAALDEADAADARQFAGEMKRARQLRQQAAKLKNVGVNSGSDLLTVKSKQLRERAEKLEEAARPAHAEQSAGRIRLDSSDTHARALVSFEAADVVAPGGRVLYRMPKMWIAPGDRVVLLGPNGAGKSRLIEAVRAACRGNAGPIRTAATLKAGEMGQGLDQLDGFCSPMEAVTQLSSGGDARARAALAGAGIGIDLQTRPLDALSGGQRARLVLLMLRLTKPTLFLLDEPTNHLDIEGQEALQGELLSQGAACLLVSHDRAFVRAVATRVWSIEAGRLVERDDPEPVLERLMAG</sequence>
<reference evidence="6" key="1">
    <citation type="submission" date="2016-10" db="EMBL/GenBank/DDBJ databases">
        <authorList>
            <person name="Varghese N."/>
            <person name="Submissions S."/>
        </authorList>
    </citation>
    <scope>NUCLEOTIDE SEQUENCE [LARGE SCALE GENOMIC DNA]</scope>
    <source>
        <strain evidence="6">DSM 26894</strain>
    </source>
</reference>
<evidence type="ECO:0000256" key="3">
    <source>
        <dbReference type="ARBA" id="ARBA00022840"/>
    </source>
</evidence>
<dbReference type="CDD" id="cd03221">
    <property type="entry name" value="ABCF_EF-3"/>
    <property type="match status" value="2"/>
</dbReference>